<evidence type="ECO:0000313" key="1">
    <source>
        <dbReference type="EMBL" id="MCG4525872.1"/>
    </source>
</evidence>
<dbReference type="RefSeq" id="WP_050617372.1">
    <property type="nucleotide sequence ID" value="NZ_JAKNJB010000003.1"/>
</dbReference>
<accession>A0AAW5JJK2</accession>
<name>A0AAW5JJK2_9FIRM</name>
<protein>
    <submittedName>
        <fullName evidence="2">Uncharacterized protein</fullName>
    </submittedName>
</protein>
<dbReference type="EMBL" id="JANFYS010000003">
    <property type="protein sequence ID" value="MCQ4769422.1"/>
    <property type="molecule type" value="Genomic_DNA"/>
</dbReference>
<comment type="caution">
    <text evidence="2">The sequence shown here is derived from an EMBL/GenBank/DDBJ whole genome shotgun (WGS) entry which is preliminary data.</text>
</comment>
<dbReference type="Proteomes" id="UP001204562">
    <property type="component" value="Unassembled WGS sequence"/>
</dbReference>
<dbReference type="EMBL" id="JAKNJB010000003">
    <property type="protein sequence ID" value="MCG4525872.1"/>
    <property type="molecule type" value="Genomic_DNA"/>
</dbReference>
<evidence type="ECO:0000313" key="4">
    <source>
        <dbReference type="Proteomes" id="UP001204562"/>
    </source>
</evidence>
<sequence length="63" mass="7191">MTIIREIEQKISDAFQGGEILTRELRLTSREADYIRTHYQASLTPLTAGDGAWYEISFRGAEN</sequence>
<gene>
    <name evidence="1" type="ORF">L0P79_02105</name>
    <name evidence="2" type="ORF">NE579_02930</name>
</gene>
<organism evidence="2 4">
    <name type="scientific">Intestinimonas massiliensis</name>
    <name type="common">ex Afouda et al. 2020</name>
    <dbReference type="NCBI Taxonomy" id="1673721"/>
    <lineage>
        <taxon>Bacteria</taxon>
        <taxon>Bacillati</taxon>
        <taxon>Bacillota</taxon>
        <taxon>Clostridia</taxon>
        <taxon>Eubacteriales</taxon>
        <taxon>Intestinimonas</taxon>
    </lineage>
</organism>
<evidence type="ECO:0000313" key="3">
    <source>
        <dbReference type="Proteomes" id="UP001200313"/>
    </source>
</evidence>
<dbReference type="AlphaFoldDB" id="A0AAW5JJK2"/>
<reference evidence="1 3" key="1">
    <citation type="submission" date="2022-01" db="EMBL/GenBank/DDBJ databases">
        <title>Collection of gut derived symbiotic bacterial strains cultured from healthy donors.</title>
        <authorList>
            <person name="Lin H."/>
            <person name="Kohout C."/>
            <person name="Waligurski E."/>
            <person name="Pamer E.G."/>
        </authorList>
    </citation>
    <scope>NUCLEOTIDE SEQUENCE [LARGE SCALE GENOMIC DNA]</scope>
    <source>
        <strain evidence="1 3">DFI.3.7</strain>
    </source>
</reference>
<proteinExistence type="predicted"/>
<reference evidence="2" key="2">
    <citation type="submission" date="2022-06" db="EMBL/GenBank/DDBJ databases">
        <title>Isolation of gut microbiota from human fecal samples.</title>
        <authorList>
            <person name="Pamer E.G."/>
            <person name="Barat B."/>
            <person name="Waligurski E."/>
            <person name="Medina S."/>
            <person name="Paddock L."/>
            <person name="Mostad J."/>
        </authorList>
    </citation>
    <scope>NUCLEOTIDE SEQUENCE</scope>
    <source>
        <strain evidence="2">DFI.9.91</strain>
    </source>
</reference>
<keyword evidence="3" id="KW-1185">Reference proteome</keyword>
<dbReference type="Proteomes" id="UP001200313">
    <property type="component" value="Unassembled WGS sequence"/>
</dbReference>
<evidence type="ECO:0000313" key="2">
    <source>
        <dbReference type="EMBL" id="MCQ4769422.1"/>
    </source>
</evidence>